<evidence type="ECO:0000313" key="2">
    <source>
        <dbReference type="Proteomes" id="UP001497444"/>
    </source>
</evidence>
<keyword evidence="2" id="KW-1185">Reference proteome</keyword>
<reference evidence="1 2" key="1">
    <citation type="submission" date="2024-02" db="EMBL/GenBank/DDBJ databases">
        <authorList>
            <consortium name="ELIXIR-Norway"/>
            <consortium name="Elixir Norway"/>
        </authorList>
    </citation>
    <scope>NUCLEOTIDE SEQUENCE [LARGE SCALE GENOMIC DNA]</scope>
</reference>
<dbReference type="Proteomes" id="UP001497444">
    <property type="component" value="Chromosome 2"/>
</dbReference>
<dbReference type="EMBL" id="OZ020097">
    <property type="protein sequence ID" value="CAK9269668.1"/>
    <property type="molecule type" value="Genomic_DNA"/>
</dbReference>
<gene>
    <name evidence="1" type="ORF">CSSPJE1EN1_LOCUS15146</name>
</gene>
<name>A0ABP0WVK3_9BRYO</name>
<protein>
    <submittedName>
        <fullName evidence="1">Uncharacterized protein</fullName>
    </submittedName>
</protein>
<sequence>MGHEKVFEQASLKLFTWTWCNMLFTYIKGIVNLGICYQQGEASTLEGQLIHKANHSAVYQIDNLSSTAP</sequence>
<proteinExistence type="predicted"/>
<organism evidence="1 2">
    <name type="scientific">Sphagnum jensenii</name>
    <dbReference type="NCBI Taxonomy" id="128206"/>
    <lineage>
        <taxon>Eukaryota</taxon>
        <taxon>Viridiplantae</taxon>
        <taxon>Streptophyta</taxon>
        <taxon>Embryophyta</taxon>
        <taxon>Bryophyta</taxon>
        <taxon>Sphagnophytina</taxon>
        <taxon>Sphagnopsida</taxon>
        <taxon>Sphagnales</taxon>
        <taxon>Sphagnaceae</taxon>
        <taxon>Sphagnum</taxon>
    </lineage>
</organism>
<evidence type="ECO:0000313" key="1">
    <source>
        <dbReference type="EMBL" id="CAK9269668.1"/>
    </source>
</evidence>
<accession>A0ABP0WVK3</accession>